<sequence>MPPNHQHFKMIPDELLGQGSILTECRQQLQADKAAKAAQGLRAQAAPFAPIINFNFPPELFQMLEARGHHTQPLLPAAPLTTPNPVPEPRPVPAAPANMLFSPRQLEHIGQCMSIHEFSLVYNLSDELEAKLIKQGYTSTHVLRFATLDNLEVVGLLHGELAQLCDAISRWCDNHDDDEPE</sequence>
<dbReference type="HOGENOM" id="CLU_1579161_0_0_1"/>
<name>A0A0C9TAW7_PAXIN</name>
<dbReference type="Proteomes" id="UP000053647">
    <property type="component" value="Unassembled WGS sequence"/>
</dbReference>
<evidence type="ECO:0000313" key="1">
    <source>
        <dbReference type="EMBL" id="KIJ12710.1"/>
    </source>
</evidence>
<dbReference type="OrthoDB" id="3063862at2759"/>
<accession>A0A0C9TAW7</accession>
<dbReference type="EMBL" id="KN819360">
    <property type="protein sequence ID" value="KIJ12710.1"/>
    <property type="molecule type" value="Genomic_DNA"/>
</dbReference>
<evidence type="ECO:0000313" key="2">
    <source>
        <dbReference type="Proteomes" id="UP000053647"/>
    </source>
</evidence>
<reference evidence="2" key="2">
    <citation type="submission" date="2015-01" db="EMBL/GenBank/DDBJ databases">
        <title>Evolutionary Origins and Diversification of the Mycorrhizal Mutualists.</title>
        <authorList>
            <consortium name="DOE Joint Genome Institute"/>
            <consortium name="Mycorrhizal Genomics Consortium"/>
            <person name="Kohler A."/>
            <person name="Kuo A."/>
            <person name="Nagy L.G."/>
            <person name="Floudas D."/>
            <person name="Copeland A."/>
            <person name="Barry K.W."/>
            <person name="Cichocki N."/>
            <person name="Veneault-Fourrey C."/>
            <person name="LaButti K."/>
            <person name="Lindquist E.A."/>
            <person name="Lipzen A."/>
            <person name="Lundell T."/>
            <person name="Morin E."/>
            <person name="Murat C."/>
            <person name="Riley R."/>
            <person name="Ohm R."/>
            <person name="Sun H."/>
            <person name="Tunlid A."/>
            <person name="Henrissat B."/>
            <person name="Grigoriev I.V."/>
            <person name="Hibbett D.S."/>
            <person name="Martin F."/>
        </authorList>
    </citation>
    <scope>NUCLEOTIDE SEQUENCE [LARGE SCALE GENOMIC DNA]</scope>
    <source>
        <strain evidence="2">ATCC 200175</strain>
    </source>
</reference>
<proteinExistence type="predicted"/>
<organism evidence="1 2">
    <name type="scientific">Paxillus involutus ATCC 200175</name>
    <dbReference type="NCBI Taxonomy" id="664439"/>
    <lineage>
        <taxon>Eukaryota</taxon>
        <taxon>Fungi</taxon>
        <taxon>Dikarya</taxon>
        <taxon>Basidiomycota</taxon>
        <taxon>Agaricomycotina</taxon>
        <taxon>Agaricomycetes</taxon>
        <taxon>Agaricomycetidae</taxon>
        <taxon>Boletales</taxon>
        <taxon>Paxilineae</taxon>
        <taxon>Paxillaceae</taxon>
        <taxon>Paxillus</taxon>
    </lineage>
</organism>
<keyword evidence="2" id="KW-1185">Reference proteome</keyword>
<protein>
    <submittedName>
        <fullName evidence="1">Uncharacterized protein</fullName>
    </submittedName>
</protein>
<gene>
    <name evidence="1" type="ORF">PAXINDRAFT_156823</name>
</gene>
<dbReference type="AlphaFoldDB" id="A0A0C9TAW7"/>
<reference evidence="1 2" key="1">
    <citation type="submission" date="2014-06" db="EMBL/GenBank/DDBJ databases">
        <authorList>
            <consortium name="DOE Joint Genome Institute"/>
            <person name="Kuo A."/>
            <person name="Kohler A."/>
            <person name="Nagy L.G."/>
            <person name="Floudas D."/>
            <person name="Copeland A."/>
            <person name="Barry K.W."/>
            <person name="Cichocki N."/>
            <person name="Veneault-Fourrey C."/>
            <person name="LaButti K."/>
            <person name="Lindquist E.A."/>
            <person name="Lipzen A."/>
            <person name="Lundell T."/>
            <person name="Morin E."/>
            <person name="Murat C."/>
            <person name="Sun H."/>
            <person name="Tunlid A."/>
            <person name="Henrissat B."/>
            <person name="Grigoriev I.V."/>
            <person name="Hibbett D.S."/>
            <person name="Martin F."/>
            <person name="Nordberg H.P."/>
            <person name="Cantor M.N."/>
            <person name="Hua S.X."/>
        </authorList>
    </citation>
    <scope>NUCLEOTIDE SEQUENCE [LARGE SCALE GENOMIC DNA]</scope>
    <source>
        <strain evidence="1 2">ATCC 200175</strain>
    </source>
</reference>